<dbReference type="eggNOG" id="arCOG02113">
    <property type="taxonomic scope" value="Archaea"/>
</dbReference>
<gene>
    <name evidence="1" type="ordered locus">Calag_1494</name>
</gene>
<dbReference type="STRING" id="1056495.Calag_1494"/>
<proteinExistence type="predicted"/>
<dbReference type="Proteomes" id="UP000010469">
    <property type="component" value="Chromosome"/>
</dbReference>
<dbReference type="HOGENOM" id="CLU_155658_0_0_2"/>
<reference evidence="2" key="1">
    <citation type="submission" date="2012-03" db="EMBL/GenBank/DDBJ databases">
        <title>Complete genome of Caldisphaera lagunensis DSM 15908.</title>
        <authorList>
            <person name="Lucas S."/>
            <person name="Copeland A."/>
            <person name="Lapidus A."/>
            <person name="Glavina del Rio T."/>
            <person name="Dalin E."/>
            <person name="Tice H."/>
            <person name="Bruce D."/>
            <person name="Goodwin L."/>
            <person name="Pitluck S."/>
            <person name="Peters L."/>
            <person name="Mikhailova N."/>
            <person name="Teshima H."/>
            <person name="Kyrpides N."/>
            <person name="Mavromatis K."/>
            <person name="Ivanova N."/>
            <person name="Brettin T."/>
            <person name="Detter J.C."/>
            <person name="Han C."/>
            <person name="Larimer F."/>
            <person name="Land M."/>
            <person name="Hauser L."/>
            <person name="Markowitz V."/>
            <person name="Cheng J.-F."/>
            <person name="Hugenholtz P."/>
            <person name="Woyke T."/>
            <person name="Wu D."/>
            <person name="Spring S."/>
            <person name="Schroeder M."/>
            <person name="Brambilla E."/>
            <person name="Klenk H.-P."/>
            <person name="Eisen J.A."/>
        </authorList>
    </citation>
    <scope>NUCLEOTIDE SEQUENCE [LARGE SCALE GENOMIC DNA]</scope>
    <source>
        <strain evidence="2">DSM 15908 / JCM 11604 / IC-154</strain>
    </source>
</reference>
<dbReference type="RefSeq" id="WP_015233093.1">
    <property type="nucleotide sequence ID" value="NC_019791.1"/>
</dbReference>
<dbReference type="InParanoid" id="L0ABG2"/>
<accession>L0ABG2</accession>
<dbReference type="KEGG" id="clg:Calag_1494"/>
<dbReference type="GeneID" id="14212754"/>
<dbReference type="Pfam" id="PF07849">
    <property type="entry name" value="DUF1641"/>
    <property type="match status" value="1"/>
</dbReference>
<evidence type="ECO:0008006" key="3">
    <source>
        <dbReference type="Google" id="ProtNLM"/>
    </source>
</evidence>
<evidence type="ECO:0000313" key="1">
    <source>
        <dbReference type="EMBL" id="AFZ71196.1"/>
    </source>
</evidence>
<dbReference type="AlphaFoldDB" id="L0ABG2"/>
<organism evidence="1 2">
    <name type="scientific">Caldisphaera lagunensis (strain DSM 15908 / JCM 11604 / ANMR 0165 / IC-154)</name>
    <dbReference type="NCBI Taxonomy" id="1056495"/>
    <lineage>
        <taxon>Archaea</taxon>
        <taxon>Thermoproteota</taxon>
        <taxon>Thermoprotei</taxon>
        <taxon>Acidilobales</taxon>
        <taxon>Caldisphaeraceae</taxon>
        <taxon>Caldisphaera</taxon>
    </lineage>
</organism>
<name>L0ABG2_CALLD</name>
<protein>
    <recommendedName>
        <fullName evidence="3">DUF1641 domain-containing protein</fullName>
    </recommendedName>
</protein>
<dbReference type="EMBL" id="CP003378">
    <property type="protein sequence ID" value="AFZ71196.1"/>
    <property type="molecule type" value="Genomic_DNA"/>
</dbReference>
<keyword evidence="2" id="KW-1185">Reference proteome</keyword>
<sequence length="135" mass="15112">MEEINEAELQTESIERLLHLVELLNNILKDEELLKAISKLLVSEETFLVVDRLPQLIKLIEKLTRQENLEKIESLLGLIESLDKETLNKLGNALSAIKNKEVKPMSLSGLITSLSQPEVSKGLNLMLNLLKALGS</sequence>
<evidence type="ECO:0000313" key="2">
    <source>
        <dbReference type="Proteomes" id="UP000010469"/>
    </source>
</evidence>
<dbReference type="InterPro" id="IPR012440">
    <property type="entry name" value="DUF1641"/>
</dbReference>